<organism evidence="1 2">
    <name type="scientific">Citrobacter youngae ATCC 29220</name>
    <dbReference type="NCBI Taxonomy" id="500640"/>
    <lineage>
        <taxon>Bacteria</taxon>
        <taxon>Pseudomonadati</taxon>
        <taxon>Pseudomonadota</taxon>
        <taxon>Gammaproteobacteria</taxon>
        <taxon>Enterobacterales</taxon>
        <taxon>Enterobacteriaceae</taxon>
        <taxon>Citrobacter</taxon>
        <taxon>Citrobacter freundii complex</taxon>
    </lineage>
</organism>
<evidence type="ECO:0000313" key="2">
    <source>
        <dbReference type="Proteomes" id="UP000003880"/>
    </source>
</evidence>
<evidence type="ECO:0000313" key="1">
    <source>
        <dbReference type="EMBL" id="EFE05672.1"/>
    </source>
</evidence>
<dbReference type="Proteomes" id="UP000003880">
    <property type="component" value="Unassembled WGS sequence"/>
</dbReference>
<reference evidence="1 2" key="1">
    <citation type="submission" date="2010-02" db="EMBL/GenBank/DDBJ databases">
        <authorList>
            <person name="Weinstock G."/>
            <person name="Sodergren E."/>
            <person name="Clifton S."/>
            <person name="Fulton L."/>
            <person name="Fulton B."/>
            <person name="Courtney L."/>
            <person name="Fronick C."/>
            <person name="Harrison M."/>
            <person name="Strong C."/>
            <person name="Farmer C."/>
            <person name="Delahaunty K."/>
            <person name="Markovic C."/>
            <person name="Hall O."/>
            <person name="Minx P."/>
            <person name="Tomlinson C."/>
            <person name="Mitreva M."/>
            <person name="Nelson J."/>
            <person name="Hou S."/>
            <person name="Wollam A."/>
            <person name="Pepin K.H."/>
            <person name="Johnson M."/>
            <person name="Bhonagiri V."/>
            <person name="Zhang X."/>
            <person name="Suruliraj S."/>
            <person name="Warren W."/>
            <person name="Chinwalla A."/>
            <person name="Mardis E.R."/>
            <person name="Wilson R.K."/>
        </authorList>
    </citation>
    <scope>NUCLEOTIDE SEQUENCE [LARGE SCALE GENOMIC DNA]</scope>
    <source>
        <strain evidence="1 2">ATCC 29220</strain>
    </source>
</reference>
<sequence length="55" mass="6398">MPQSQYNDLLPQSVGRIRRSRRHPTLKCLMATLARLIRPTTETNEYQNDESEPGK</sequence>
<dbReference type="AlphaFoldDB" id="D4BK29"/>
<gene>
    <name evidence="1" type="ORF">CIT292_10645</name>
</gene>
<dbReference type="HOGENOM" id="CLU_3023784_0_0_6"/>
<name>D4BK29_9ENTR</name>
<dbReference type="EMBL" id="ABWL02000026">
    <property type="protein sequence ID" value="EFE05672.1"/>
    <property type="molecule type" value="Genomic_DNA"/>
</dbReference>
<accession>D4BK29</accession>
<proteinExistence type="predicted"/>
<comment type="caution">
    <text evidence="1">The sequence shown here is derived from an EMBL/GenBank/DDBJ whole genome shotgun (WGS) entry which is preliminary data.</text>
</comment>
<protein>
    <submittedName>
        <fullName evidence="1">Uncharacterized protein</fullName>
    </submittedName>
</protein>